<dbReference type="GO" id="GO:0043570">
    <property type="term" value="P:maintenance of DNA repeat elements"/>
    <property type="evidence" value="ECO:0007669"/>
    <property type="project" value="UniProtKB-ARBA"/>
</dbReference>
<keyword evidence="6" id="KW-0238">DNA-binding</keyword>
<dbReference type="Pfam" id="PF05188">
    <property type="entry name" value="MutS_II"/>
    <property type="match status" value="1"/>
</dbReference>
<dbReference type="InterPro" id="IPR016151">
    <property type="entry name" value="DNA_mismatch_repair_MutS_N"/>
</dbReference>
<keyword evidence="7" id="KW-0234">DNA repair</keyword>
<dbReference type="GO" id="GO:0006312">
    <property type="term" value="P:mitotic recombination"/>
    <property type="evidence" value="ECO:0007669"/>
    <property type="project" value="TreeGrafter"/>
</dbReference>
<dbReference type="InterPro" id="IPR045076">
    <property type="entry name" value="MutS"/>
</dbReference>
<dbReference type="GO" id="GO:0032301">
    <property type="term" value="C:MutSalpha complex"/>
    <property type="evidence" value="ECO:0007669"/>
    <property type="project" value="TreeGrafter"/>
</dbReference>
<evidence type="ECO:0000256" key="1">
    <source>
        <dbReference type="ARBA" id="ARBA00004123"/>
    </source>
</evidence>
<dbReference type="InterPro" id="IPR011184">
    <property type="entry name" value="DNA_mismatch_repair_Msh2"/>
</dbReference>
<feature type="domain" description="DNA mismatch repair proteins mutS family" evidence="9">
    <location>
        <begin position="706"/>
        <end position="722"/>
    </location>
</feature>
<evidence type="ECO:0000313" key="11">
    <source>
        <dbReference type="Proteomes" id="UP001362899"/>
    </source>
</evidence>
<dbReference type="InterPro" id="IPR007861">
    <property type="entry name" value="DNA_mismatch_repair_MutS_clamp"/>
</dbReference>
<keyword evidence="4" id="KW-0227">DNA damage</keyword>
<organism evidence="10 11">
    <name type="scientific">Starmerella bacillaris</name>
    <name type="common">Yeast</name>
    <name type="synonym">Candida zemplinina</name>
    <dbReference type="NCBI Taxonomy" id="1247836"/>
    <lineage>
        <taxon>Eukaryota</taxon>
        <taxon>Fungi</taxon>
        <taxon>Dikarya</taxon>
        <taxon>Ascomycota</taxon>
        <taxon>Saccharomycotina</taxon>
        <taxon>Dipodascomycetes</taxon>
        <taxon>Dipodascales</taxon>
        <taxon>Trichomonascaceae</taxon>
        <taxon>Starmerella</taxon>
    </lineage>
</organism>
<dbReference type="InterPro" id="IPR032642">
    <property type="entry name" value="Msh2_ATP-bd"/>
</dbReference>
<keyword evidence="8" id="KW-0539">Nucleus</keyword>
<dbReference type="GO" id="GO:0005524">
    <property type="term" value="F:ATP binding"/>
    <property type="evidence" value="ECO:0007669"/>
    <property type="project" value="UniProtKB-KW"/>
</dbReference>
<evidence type="ECO:0000256" key="7">
    <source>
        <dbReference type="ARBA" id="ARBA00023204"/>
    </source>
</evidence>
<dbReference type="Gene3D" id="3.30.420.110">
    <property type="entry name" value="MutS, connector domain"/>
    <property type="match status" value="1"/>
</dbReference>
<evidence type="ECO:0000313" key="10">
    <source>
        <dbReference type="EMBL" id="GMM51671.1"/>
    </source>
</evidence>
<dbReference type="InterPro" id="IPR036678">
    <property type="entry name" value="MutS_con_dom_sf"/>
</dbReference>
<keyword evidence="11" id="KW-1185">Reference proteome</keyword>
<dbReference type="InterPro" id="IPR007860">
    <property type="entry name" value="DNA_mmatch_repair_MutS_con_dom"/>
</dbReference>
<dbReference type="SUPFAM" id="SSF48334">
    <property type="entry name" value="DNA repair protein MutS, domain III"/>
    <property type="match status" value="1"/>
</dbReference>
<proteinExistence type="inferred from homology"/>
<dbReference type="GO" id="GO:0030983">
    <property type="term" value="F:mismatched DNA binding"/>
    <property type="evidence" value="ECO:0007669"/>
    <property type="project" value="InterPro"/>
</dbReference>
<evidence type="ECO:0000256" key="5">
    <source>
        <dbReference type="ARBA" id="ARBA00022840"/>
    </source>
</evidence>
<dbReference type="EMBL" id="BTGC01000008">
    <property type="protein sequence ID" value="GMM51671.1"/>
    <property type="molecule type" value="Genomic_DNA"/>
</dbReference>
<protein>
    <submittedName>
        <fullName evidence="10">Mismatch repair ATPase</fullName>
    </submittedName>
</protein>
<dbReference type="Gene3D" id="1.10.1420.10">
    <property type="match status" value="2"/>
</dbReference>
<dbReference type="SMART" id="SM00534">
    <property type="entry name" value="MUTSac"/>
    <property type="match status" value="1"/>
</dbReference>
<dbReference type="Pfam" id="PF05192">
    <property type="entry name" value="MutS_III"/>
    <property type="match status" value="1"/>
</dbReference>
<dbReference type="Gene3D" id="3.40.50.300">
    <property type="entry name" value="P-loop containing nucleotide triphosphate hydrolases"/>
    <property type="match status" value="1"/>
</dbReference>
<dbReference type="InterPro" id="IPR036187">
    <property type="entry name" value="DNA_mismatch_repair_MutS_sf"/>
</dbReference>
<dbReference type="GO" id="GO:0140664">
    <property type="term" value="F:ATP-dependent DNA damage sensor activity"/>
    <property type="evidence" value="ECO:0007669"/>
    <property type="project" value="InterPro"/>
</dbReference>
<dbReference type="SUPFAM" id="SSF53150">
    <property type="entry name" value="DNA repair protein MutS, domain II"/>
    <property type="match status" value="1"/>
</dbReference>
<evidence type="ECO:0000259" key="9">
    <source>
        <dbReference type="PROSITE" id="PS00486"/>
    </source>
</evidence>
<comment type="caution">
    <text evidence="10">The sequence shown here is derived from an EMBL/GenBank/DDBJ whole genome shotgun (WGS) entry which is preliminary data.</text>
</comment>
<dbReference type="Gene3D" id="3.40.1170.10">
    <property type="entry name" value="DNA repair protein MutS, domain I"/>
    <property type="match status" value="1"/>
</dbReference>
<evidence type="ECO:0000256" key="8">
    <source>
        <dbReference type="ARBA" id="ARBA00023242"/>
    </source>
</evidence>
<evidence type="ECO:0000256" key="4">
    <source>
        <dbReference type="ARBA" id="ARBA00022763"/>
    </source>
</evidence>
<dbReference type="PIRSF" id="PIRSF005813">
    <property type="entry name" value="MSH2"/>
    <property type="match status" value="1"/>
</dbReference>
<dbReference type="SMART" id="SM00533">
    <property type="entry name" value="MUTSd"/>
    <property type="match status" value="1"/>
</dbReference>
<dbReference type="SUPFAM" id="SSF52540">
    <property type="entry name" value="P-loop containing nucleoside triphosphate hydrolases"/>
    <property type="match status" value="1"/>
</dbReference>
<dbReference type="Pfam" id="PF05190">
    <property type="entry name" value="MutS_IV"/>
    <property type="match status" value="1"/>
</dbReference>
<sequence length="858" mass="96008">MNKEEQSLVQFYSKLGDTDCVRVFQKQEFEWACLQADASTLANIVYKTASAVRKLGSLDLCTVNTTLLKQFLKDALQTHGLRIELYELETGSKSKWKPALLASPGNLQSLERFLEVVHENPVIMACKVGNSATGEKLVGVCFVDAEQQKLGVQQFSDNDMFSSLESTLIQLGVKEILVPESADTSLFQMLEKLDILTTKMKSSNFNNSSEDDFLRLLNVSRMQCSAELEMHLGMDAFNACAKYLNLLGSKQNFGNFNLWKHNLHEFMKLDAAALRALNVMPTAKENSKTMSLFGLLNQCKTVAGTRLLATWLKQPLTDIGSINQRLDLVEEFIENSILRSRIREELMPSVPDLQKLTRKFHHKKARLEDVISLYYVAVRLPEFIEELSEVANAGNEDRARAVQSLYIDPLTGANQDLGKLVELVETTVDLKALERHEYVVKPDFDDELVRIEKLRSSTYQEMELELENVNTMLDTDKVKLENNPTLGWAFRLTRTDAGCLRNRTEFIDLKTQKSGQFFTSKKLRALARTHADLGDQYSRSQSAVANEVVNVASTYIPVLPSLGSTLSHLDVLMSFAQVSAFSTNTYVRPTFGERVNLVQARHPCMEVQSDVMFIPNDVCMDRETSQFNIITGPNMGGKSTYIRQVGVIAHMAQLGCFVPCSSAELSIMDCVLARVGASDSQLKGISTFMAEMMETASILKHATPRSLIIIDELGRGTSTYDGFGLAYAISEHIIKSIGSFGLFATHFHELTDLANKYPQVENLHVVAATETSDDDITLLYKVEKGVSNQSFGIHVAEAVHFPDKVIKMAKRKARELEQAVDAGEISQLKSVLHQWKQSLSENDTVETKVSKLRKIYSV</sequence>
<keyword evidence="5" id="KW-0067">ATP-binding</keyword>
<comment type="subcellular location">
    <subcellularLocation>
        <location evidence="1">Nucleus</location>
    </subcellularLocation>
</comment>
<dbReference type="CDD" id="cd03285">
    <property type="entry name" value="ABC_MSH2_euk"/>
    <property type="match status" value="1"/>
</dbReference>
<dbReference type="AlphaFoldDB" id="A0AAV5RM07"/>
<dbReference type="FunFam" id="3.40.50.300:FF:001115">
    <property type="entry name" value="DNA mismatch repair protein MSH2"/>
    <property type="match status" value="1"/>
</dbReference>
<dbReference type="PROSITE" id="PS00486">
    <property type="entry name" value="DNA_MISMATCH_REPAIR_2"/>
    <property type="match status" value="1"/>
</dbReference>
<name>A0AAV5RM07_STABA</name>
<evidence type="ECO:0000256" key="6">
    <source>
        <dbReference type="ARBA" id="ARBA00023125"/>
    </source>
</evidence>
<dbReference type="PANTHER" id="PTHR11361:SF35">
    <property type="entry name" value="DNA MISMATCH REPAIR PROTEIN MSH2"/>
    <property type="match status" value="1"/>
</dbReference>
<keyword evidence="3" id="KW-0547">Nucleotide-binding</keyword>
<dbReference type="Pfam" id="PF00488">
    <property type="entry name" value="MutS_V"/>
    <property type="match status" value="1"/>
</dbReference>
<dbReference type="InterPro" id="IPR000432">
    <property type="entry name" value="DNA_mismatch_repair_MutS_C"/>
</dbReference>
<dbReference type="FunFam" id="1.10.1420.10:FF:000017">
    <property type="entry name" value="DNA mismatch repair protein Msh2"/>
    <property type="match status" value="1"/>
</dbReference>
<dbReference type="InterPro" id="IPR007696">
    <property type="entry name" value="DNA_mismatch_repair_MutS_core"/>
</dbReference>
<evidence type="ECO:0000256" key="3">
    <source>
        <dbReference type="ARBA" id="ARBA00022741"/>
    </source>
</evidence>
<reference evidence="10 11" key="1">
    <citation type="journal article" date="2023" name="Elife">
        <title>Identification of key yeast species and microbe-microbe interactions impacting larval growth of Drosophila in the wild.</title>
        <authorList>
            <person name="Mure A."/>
            <person name="Sugiura Y."/>
            <person name="Maeda R."/>
            <person name="Honda K."/>
            <person name="Sakurai N."/>
            <person name="Takahashi Y."/>
            <person name="Watada M."/>
            <person name="Katoh T."/>
            <person name="Gotoh A."/>
            <person name="Gotoh Y."/>
            <person name="Taniguchi I."/>
            <person name="Nakamura K."/>
            <person name="Hayashi T."/>
            <person name="Katayama T."/>
            <person name="Uemura T."/>
            <person name="Hattori Y."/>
        </authorList>
    </citation>
    <scope>NUCLEOTIDE SEQUENCE [LARGE SCALE GENOMIC DNA]</scope>
    <source>
        <strain evidence="10 11">SB-73</strain>
    </source>
</reference>
<comment type="similarity">
    <text evidence="2">Belongs to the DNA mismatch repair MutS family.</text>
</comment>
<dbReference type="PANTHER" id="PTHR11361">
    <property type="entry name" value="DNA MISMATCH REPAIR PROTEIN MUTS FAMILY MEMBER"/>
    <property type="match status" value="1"/>
</dbReference>
<dbReference type="InterPro" id="IPR027417">
    <property type="entry name" value="P-loop_NTPase"/>
</dbReference>
<dbReference type="Proteomes" id="UP001362899">
    <property type="component" value="Unassembled WGS sequence"/>
</dbReference>
<dbReference type="GO" id="GO:0006298">
    <property type="term" value="P:mismatch repair"/>
    <property type="evidence" value="ECO:0007669"/>
    <property type="project" value="InterPro"/>
</dbReference>
<accession>A0AAV5RM07</accession>
<gene>
    <name evidence="10" type="ORF">DASB73_026340</name>
</gene>
<evidence type="ECO:0000256" key="2">
    <source>
        <dbReference type="ARBA" id="ARBA00006271"/>
    </source>
</evidence>